<name>A0ABM1RYZ8_LIMPO</name>
<dbReference type="Gene3D" id="1.20.58.2220">
    <property type="entry name" value="Formin, FH2 domain"/>
    <property type="match status" value="1"/>
</dbReference>
<dbReference type="PANTHER" id="PTHR46345">
    <property type="entry name" value="INVERTED FORMIN-2"/>
    <property type="match status" value="1"/>
</dbReference>
<dbReference type="SUPFAM" id="SSF101447">
    <property type="entry name" value="Formin homology 2 domain (FH2 domain)"/>
    <property type="match status" value="1"/>
</dbReference>
<organism evidence="2 3">
    <name type="scientific">Limulus polyphemus</name>
    <name type="common">Atlantic horseshoe crab</name>
    <dbReference type="NCBI Taxonomy" id="6850"/>
    <lineage>
        <taxon>Eukaryota</taxon>
        <taxon>Metazoa</taxon>
        <taxon>Ecdysozoa</taxon>
        <taxon>Arthropoda</taxon>
        <taxon>Chelicerata</taxon>
        <taxon>Merostomata</taxon>
        <taxon>Xiphosura</taxon>
        <taxon>Limulidae</taxon>
        <taxon>Limulus</taxon>
    </lineage>
</organism>
<dbReference type="PROSITE" id="PS51444">
    <property type="entry name" value="FH2"/>
    <property type="match status" value="1"/>
</dbReference>
<sequence>MLRGFDGDRQRLGNAEKFLMHLIQLPSYRLRVESMLLKEEFATNMNFLEPSIDNLKLAAQEIKDCHSLHEILYMVLVAGNFLNAGGYAGNAAGFKMMSLLKLTDIRANKPGMNLIHYVAMQAEKKDPSLLKFSEELPSLEEATK</sequence>
<dbReference type="InterPro" id="IPR042201">
    <property type="entry name" value="FH2_Formin_sf"/>
</dbReference>
<accession>A0ABM1RYZ8</accession>
<evidence type="ECO:0000259" key="1">
    <source>
        <dbReference type="PROSITE" id="PS51444"/>
    </source>
</evidence>
<gene>
    <name evidence="3" type="primary">LOC111084109</name>
</gene>
<dbReference type="InterPro" id="IPR015425">
    <property type="entry name" value="FH2_Formin"/>
</dbReference>
<feature type="domain" description="FH2" evidence="1">
    <location>
        <begin position="1"/>
        <end position="144"/>
    </location>
</feature>
<protein>
    <submittedName>
        <fullName evidence="3">FH2 domain-containing protein 1-like</fullName>
    </submittedName>
</protein>
<reference evidence="3" key="1">
    <citation type="submission" date="2025-08" db="UniProtKB">
        <authorList>
            <consortium name="RefSeq"/>
        </authorList>
    </citation>
    <scope>IDENTIFICATION</scope>
    <source>
        <tissue evidence="3">Muscle</tissue>
    </source>
</reference>
<dbReference type="Proteomes" id="UP000694941">
    <property type="component" value="Unplaced"/>
</dbReference>
<dbReference type="RefSeq" id="XP_022236603.1">
    <property type="nucleotide sequence ID" value="XM_022380895.1"/>
</dbReference>
<evidence type="ECO:0000313" key="2">
    <source>
        <dbReference type="Proteomes" id="UP000694941"/>
    </source>
</evidence>
<keyword evidence="2" id="KW-1185">Reference proteome</keyword>
<dbReference type="Pfam" id="PF02181">
    <property type="entry name" value="FH2"/>
    <property type="match status" value="1"/>
</dbReference>
<evidence type="ECO:0000313" key="3">
    <source>
        <dbReference type="RefSeq" id="XP_022236603.1"/>
    </source>
</evidence>
<proteinExistence type="predicted"/>
<dbReference type="PANTHER" id="PTHR46345:SF8">
    <property type="entry name" value="FORMIN 3, ISOFORM B"/>
    <property type="match status" value="1"/>
</dbReference>
<dbReference type="GeneID" id="111084109"/>